<feature type="domain" description="Integrase catalytic" evidence="8">
    <location>
        <begin position="215"/>
        <end position="331"/>
    </location>
</feature>
<dbReference type="Pfam" id="PF17917">
    <property type="entry name" value="RT_RNaseH"/>
    <property type="match status" value="1"/>
</dbReference>
<keyword evidence="10" id="KW-1185">Reference proteome</keyword>
<dbReference type="InterPro" id="IPR012337">
    <property type="entry name" value="RNaseH-like_sf"/>
</dbReference>
<dbReference type="GO" id="GO:0003676">
    <property type="term" value="F:nucleic acid binding"/>
    <property type="evidence" value="ECO:0007669"/>
    <property type="project" value="InterPro"/>
</dbReference>
<gene>
    <name evidence="9" type="primary">Pol_38</name>
    <name evidence="9" type="ORF">G6Z78_0010885</name>
</gene>
<dbReference type="InterPro" id="IPR036397">
    <property type="entry name" value="RNaseH_sf"/>
</dbReference>
<dbReference type="Pfam" id="PF17921">
    <property type="entry name" value="Integrase_H2C2"/>
    <property type="match status" value="1"/>
</dbReference>
<dbReference type="GO" id="GO:0003964">
    <property type="term" value="F:RNA-directed DNA polymerase activity"/>
    <property type="evidence" value="ECO:0007669"/>
    <property type="project" value="UniProtKB-KW"/>
</dbReference>
<evidence type="ECO:0000256" key="3">
    <source>
        <dbReference type="ARBA" id="ARBA00022695"/>
    </source>
</evidence>
<dbReference type="InterPro" id="IPR043128">
    <property type="entry name" value="Rev_trsase/Diguanyl_cyclase"/>
</dbReference>
<dbReference type="InterPro" id="IPR041588">
    <property type="entry name" value="Integrase_H2C2"/>
</dbReference>
<dbReference type="Gene3D" id="3.30.70.270">
    <property type="match status" value="1"/>
</dbReference>
<dbReference type="EMBL" id="JAANIA010002398">
    <property type="protein sequence ID" value="KAG5314864.1"/>
    <property type="molecule type" value="Genomic_DNA"/>
</dbReference>
<dbReference type="PANTHER" id="PTHR37984:SF5">
    <property type="entry name" value="PROTEIN NYNRIN-LIKE"/>
    <property type="match status" value="1"/>
</dbReference>
<dbReference type="PROSITE" id="PS50994">
    <property type="entry name" value="INTEGRASE"/>
    <property type="match status" value="2"/>
</dbReference>
<evidence type="ECO:0000313" key="9">
    <source>
        <dbReference type="EMBL" id="KAG5314864.1"/>
    </source>
</evidence>
<dbReference type="EC" id="2.7.7.49" evidence="1"/>
<keyword evidence="6" id="KW-0378">Hydrolase</keyword>
<keyword evidence="7" id="KW-0695">RNA-directed DNA polymerase</keyword>
<proteinExistence type="predicted"/>
<protein>
    <recommendedName>
        <fullName evidence="1">RNA-directed DNA polymerase</fullName>
        <ecNumber evidence="1">2.7.7.49</ecNumber>
    </recommendedName>
</protein>
<dbReference type="PANTHER" id="PTHR37984">
    <property type="entry name" value="PROTEIN CBG26694"/>
    <property type="match status" value="1"/>
</dbReference>
<evidence type="ECO:0000259" key="8">
    <source>
        <dbReference type="PROSITE" id="PS50994"/>
    </source>
</evidence>
<feature type="non-terminal residue" evidence="9">
    <location>
        <position position="651"/>
    </location>
</feature>
<evidence type="ECO:0000256" key="1">
    <source>
        <dbReference type="ARBA" id="ARBA00012493"/>
    </source>
</evidence>
<evidence type="ECO:0000313" key="10">
    <source>
        <dbReference type="Proteomes" id="UP000668214"/>
    </source>
</evidence>
<evidence type="ECO:0000256" key="6">
    <source>
        <dbReference type="ARBA" id="ARBA00022801"/>
    </source>
</evidence>
<comment type="caution">
    <text evidence="9">The sequence shown here is derived from an EMBL/GenBank/DDBJ whole genome shotgun (WGS) entry which is preliminary data.</text>
</comment>
<evidence type="ECO:0000256" key="4">
    <source>
        <dbReference type="ARBA" id="ARBA00022722"/>
    </source>
</evidence>
<dbReference type="InterPro" id="IPR001584">
    <property type="entry name" value="Integrase_cat-core"/>
</dbReference>
<feature type="non-terminal residue" evidence="9">
    <location>
        <position position="1"/>
    </location>
</feature>
<dbReference type="InterPro" id="IPR050951">
    <property type="entry name" value="Retrovirus_Pol_polyprotein"/>
</dbReference>
<organism evidence="9 10">
    <name type="scientific">Pseudoatta argentina</name>
    <dbReference type="NCBI Taxonomy" id="621737"/>
    <lineage>
        <taxon>Eukaryota</taxon>
        <taxon>Metazoa</taxon>
        <taxon>Ecdysozoa</taxon>
        <taxon>Arthropoda</taxon>
        <taxon>Hexapoda</taxon>
        <taxon>Insecta</taxon>
        <taxon>Pterygota</taxon>
        <taxon>Neoptera</taxon>
        <taxon>Endopterygota</taxon>
        <taxon>Hymenoptera</taxon>
        <taxon>Apocrita</taxon>
        <taxon>Aculeata</taxon>
        <taxon>Formicoidea</taxon>
        <taxon>Formicidae</taxon>
        <taxon>Myrmicinae</taxon>
        <taxon>Pseudoatta</taxon>
    </lineage>
</organism>
<sequence length="651" mass="76121">MCKCFIRGLKSKIEQRITRNLGVQETIADALRIEKELHSMTELKLQPDKCEFLKTEVIYLGHVISKDGIKPDPKKLEAVRQFPRPKTSKNIKQFLELAGYLTTDASGIAIGGILSQGEINKDRPIAYASRTLTKNEIKYDIYEKEALAIVYCVKHFRLKMHRTQTCKRMHKATMKRKIKKKNLRKDIQFRNLKEKRENLLLLTKTNNQELHAPARRNFPRRRVIVRGYDDLWQTDVVEMRPYSGFNIDVLSKYTWAVYLLLKSKGGSETANAIAEIVRESRRCPKNLQTDMAKEFYNVDVQKILKKHDVNHYSTLKASVIERFNRTFKNDIAIKIVDPAKFKIGDSVRVSKYKTIFEKGYTPNWTTEVFTIVKVQRTNPVTYLYYYKVVKYKKHYQLALSISEGQRQGPTMTLIYHFRRNKRFTVVTENLKLETVSIAKTDYVNNVLWSNIKTALQLVVMDSTIKLIICNGLIKYPPKDFRSTIIGEMHCLSTGRHRGVTKTYNRIKHKYHWENLKSDIQRYIQQYLQCQLKKLVRVNTKQPMIITDTRSFFDKLQDQLTKFCMGIPLSDQTSTITEAFVDRFICVLGAPKAILTNQGRNFISELMKKIAKIFRIRKFRTTAFHPQSNGSLERSYHALGEYLKQYANEQKQ</sequence>
<dbReference type="GO" id="GO:0015074">
    <property type="term" value="P:DNA integration"/>
    <property type="evidence" value="ECO:0007669"/>
    <property type="project" value="InterPro"/>
</dbReference>
<dbReference type="Gene3D" id="1.10.340.70">
    <property type="match status" value="1"/>
</dbReference>
<name>A0A836E8B3_9HYME</name>
<accession>A0A836E8B3</accession>
<reference evidence="9" key="1">
    <citation type="submission" date="2020-02" db="EMBL/GenBank/DDBJ databases">
        <title>Relaxed selection underlies rapid genomic changes in the transitions from sociality to social parasitism in ants.</title>
        <authorList>
            <person name="Bi X."/>
        </authorList>
    </citation>
    <scope>NUCLEOTIDE SEQUENCE</scope>
    <source>
        <strain evidence="9">BGI-DK2014c</strain>
        <tissue evidence="9">Whole body</tissue>
    </source>
</reference>
<dbReference type="GO" id="GO:0016787">
    <property type="term" value="F:hydrolase activity"/>
    <property type="evidence" value="ECO:0007669"/>
    <property type="project" value="UniProtKB-KW"/>
</dbReference>
<dbReference type="InterPro" id="IPR043502">
    <property type="entry name" value="DNA/RNA_pol_sf"/>
</dbReference>
<dbReference type="InterPro" id="IPR041373">
    <property type="entry name" value="RT_RNaseH"/>
</dbReference>
<keyword evidence="2" id="KW-0808">Transferase</keyword>
<dbReference type="Proteomes" id="UP000668214">
    <property type="component" value="Unassembled WGS sequence"/>
</dbReference>
<keyword evidence="5" id="KW-0255">Endonuclease</keyword>
<dbReference type="SUPFAM" id="SSF56672">
    <property type="entry name" value="DNA/RNA polymerases"/>
    <property type="match status" value="1"/>
</dbReference>
<evidence type="ECO:0000256" key="2">
    <source>
        <dbReference type="ARBA" id="ARBA00022679"/>
    </source>
</evidence>
<evidence type="ECO:0000256" key="7">
    <source>
        <dbReference type="ARBA" id="ARBA00022918"/>
    </source>
</evidence>
<dbReference type="GO" id="GO:0042575">
    <property type="term" value="C:DNA polymerase complex"/>
    <property type="evidence" value="ECO:0007669"/>
    <property type="project" value="UniProtKB-ARBA"/>
</dbReference>
<evidence type="ECO:0000256" key="5">
    <source>
        <dbReference type="ARBA" id="ARBA00022759"/>
    </source>
</evidence>
<dbReference type="Gene3D" id="3.30.420.10">
    <property type="entry name" value="Ribonuclease H-like superfamily/Ribonuclease H"/>
    <property type="match status" value="2"/>
</dbReference>
<dbReference type="GO" id="GO:0004519">
    <property type="term" value="F:endonuclease activity"/>
    <property type="evidence" value="ECO:0007669"/>
    <property type="project" value="UniProtKB-KW"/>
</dbReference>
<dbReference type="AlphaFoldDB" id="A0A836E8B3"/>
<feature type="domain" description="Integrase catalytic" evidence="8">
    <location>
        <begin position="524"/>
        <end position="651"/>
    </location>
</feature>
<keyword evidence="4" id="KW-0540">Nuclease</keyword>
<keyword evidence="3" id="KW-0548">Nucleotidyltransferase</keyword>
<dbReference type="SUPFAM" id="SSF53098">
    <property type="entry name" value="Ribonuclease H-like"/>
    <property type="match status" value="2"/>
</dbReference>